<dbReference type="InterPro" id="IPR051540">
    <property type="entry name" value="S-2-haloacid_dehalogenase"/>
</dbReference>
<dbReference type="InterPro" id="IPR006439">
    <property type="entry name" value="HAD-SF_hydro_IA"/>
</dbReference>
<protein>
    <submittedName>
        <fullName evidence="3">HAD-like domain-containing protein</fullName>
    </submittedName>
</protein>
<name>A0AA39X145_9PEZI</name>
<dbReference type="InterPro" id="IPR036412">
    <property type="entry name" value="HAD-like_sf"/>
</dbReference>
<dbReference type="AlphaFoldDB" id="A0AA39X145"/>
<dbReference type="Proteomes" id="UP001174934">
    <property type="component" value="Unassembled WGS sequence"/>
</dbReference>
<organism evidence="3 4">
    <name type="scientific">Bombardia bombarda</name>
    <dbReference type="NCBI Taxonomy" id="252184"/>
    <lineage>
        <taxon>Eukaryota</taxon>
        <taxon>Fungi</taxon>
        <taxon>Dikarya</taxon>
        <taxon>Ascomycota</taxon>
        <taxon>Pezizomycotina</taxon>
        <taxon>Sordariomycetes</taxon>
        <taxon>Sordariomycetidae</taxon>
        <taxon>Sordariales</taxon>
        <taxon>Lasiosphaeriaceae</taxon>
        <taxon>Bombardia</taxon>
    </lineage>
</organism>
<dbReference type="NCBIfam" id="TIGR01428">
    <property type="entry name" value="HAD_type_II"/>
    <property type="match status" value="1"/>
</dbReference>
<proteinExistence type="inferred from homology"/>
<sequence>MAHNNTNKTIIAFDLYGTLLATDSIAESLSTIFGHDAAAPLAAQWRRYQLEYTWRINSMGVYRPFDQITLGALHHAVAEAGLPGLSASDSAHLMSAYNRLAVFSEVPAALGRIQHDLADSFSAYIFSNGTDEMVRGSIAASAELAPFFSAGGVFAGQVVTVDGDKRFKPDGRTYANLLGEVGREGSRSGEVWLVTANPFDVVGASYAGLKTAWVDRAGSGWVDRLGDVIGGGVRPGVVVGGVDGAVEAIVGAVAASQP</sequence>
<dbReference type="Gene3D" id="3.40.50.1000">
    <property type="entry name" value="HAD superfamily/HAD-like"/>
    <property type="match status" value="1"/>
</dbReference>
<dbReference type="EMBL" id="JAULSR010000003">
    <property type="protein sequence ID" value="KAK0625323.1"/>
    <property type="molecule type" value="Genomic_DNA"/>
</dbReference>
<gene>
    <name evidence="3" type="ORF">B0T17DRAFT_493165</name>
</gene>
<comment type="similarity">
    <text evidence="1">Belongs to the HAD-like hydrolase superfamily. S-2-haloalkanoic acid dehalogenase family.</text>
</comment>
<accession>A0AA39X145</accession>
<dbReference type="InterPro" id="IPR023214">
    <property type="entry name" value="HAD_sf"/>
</dbReference>
<keyword evidence="2" id="KW-0378">Hydrolase</keyword>
<evidence type="ECO:0000313" key="4">
    <source>
        <dbReference type="Proteomes" id="UP001174934"/>
    </source>
</evidence>
<comment type="caution">
    <text evidence="3">The sequence shown here is derived from an EMBL/GenBank/DDBJ whole genome shotgun (WGS) entry which is preliminary data.</text>
</comment>
<dbReference type="InterPro" id="IPR006328">
    <property type="entry name" value="2-HAD"/>
</dbReference>
<keyword evidence="4" id="KW-1185">Reference proteome</keyword>
<dbReference type="PRINTS" id="PR00413">
    <property type="entry name" value="HADHALOGNASE"/>
</dbReference>
<dbReference type="PANTHER" id="PTHR43316">
    <property type="entry name" value="HYDROLASE, HALOACID DELAHOGENASE-RELATED"/>
    <property type="match status" value="1"/>
</dbReference>
<dbReference type="SUPFAM" id="SSF56784">
    <property type="entry name" value="HAD-like"/>
    <property type="match status" value="1"/>
</dbReference>
<dbReference type="GO" id="GO:0016791">
    <property type="term" value="F:phosphatase activity"/>
    <property type="evidence" value="ECO:0007669"/>
    <property type="project" value="UniProtKB-ARBA"/>
</dbReference>
<dbReference type="PANTHER" id="PTHR43316:SF3">
    <property type="entry name" value="HALOACID DEHALOGENASE, TYPE II (AFU_ORTHOLOGUE AFUA_2G07750)-RELATED"/>
    <property type="match status" value="1"/>
</dbReference>
<evidence type="ECO:0000256" key="1">
    <source>
        <dbReference type="ARBA" id="ARBA00008106"/>
    </source>
</evidence>
<evidence type="ECO:0000313" key="3">
    <source>
        <dbReference type="EMBL" id="KAK0625323.1"/>
    </source>
</evidence>
<reference evidence="3" key="1">
    <citation type="submission" date="2023-06" db="EMBL/GenBank/DDBJ databases">
        <title>Genome-scale phylogeny and comparative genomics of the fungal order Sordariales.</title>
        <authorList>
            <consortium name="Lawrence Berkeley National Laboratory"/>
            <person name="Hensen N."/>
            <person name="Bonometti L."/>
            <person name="Westerberg I."/>
            <person name="Brannstrom I.O."/>
            <person name="Guillou S."/>
            <person name="Cros-Aarteil S."/>
            <person name="Calhoun S."/>
            <person name="Haridas S."/>
            <person name="Kuo A."/>
            <person name="Mondo S."/>
            <person name="Pangilinan J."/>
            <person name="Riley R."/>
            <person name="LaButti K."/>
            <person name="Andreopoulos B."/>
            <person name="Lipzen A."/>
            <person name="Chen C."/>
            <person name="Yanf M."/>
            <person name="Daum C."/>
            <person name="Ng V."/>
            <person name="Clum A."/>
            <person name="Steindorff A."/>
            <person name="Ohm R."/>
            <person name="Martin F."/>
            <person name="Silar P."/>
            <person name="Natvig D."/>
            <person name="Lalanne C."/>
            <person name="Gautier V."/>
            <person name="Ament-velasquez S.L."/>
            <person name="Kruys A."/>
            <person name="Hutchinson M.I."/>
            <person name="Powell A.J."/>
            <person name="Barry K."/>
            <person name="Miller A.N."/>
            <person name="Grigoriev I.V."/>
            <person name="Debuchy R."/>
            <person name="Gladieux P."/>
            <person name="Thoren M.H."/>
            <person name="Johannesson H."/>
        </authorList>
    </citation>
    <scope>NUCLEOTIDE SEQUENCE</scope>
    <source>
        <strain evidence="3">SMH3391-2</strain>
    </source>
</reference>
<dbReference type="GO" id="GO:0019120">
    <property type="term" value="F:hydrolase activity, acting on acid halide bonds, in C-halide compounds"/>
    <property type="evidence" value="ECO:0007669"/>
    <property type="project" value="InterPro"/>
</dbReference>
<dbReference type="Gene3D" id="1.10.150.240">
    <property type="entry name" value="Putative phosphatase, domain 2"/>
    <property type="match status" value="1"/>
</dbReference>
<dbReference type="InterPro" id="IPR023198">
    <property type="entry name" value="PGP-like_dom2"/>
</dbReference>
<evidence type="ECO:0000256" key="2">
    <source>
        <dbReference type="ARBA" id="ARBA00022801"/>
    </source>
</evidence>